<dbReference type="EMBL" id="JAPDGR010000739">
    <property type="protein sequence ID" value="KAJ2987794.1"/>
    <property type="molecule type" value="Genomic_DNA"/>
</dbReference>
<dbReference type="Proteomes" id="UP001143856">
    <property type="component" value="Unassembled WGS sequence"/>
</dbReference>
<accession>A0ACC1P7E1</accession>
<name>A0ACC1P7E1_9PEZI</name>
<evidence type="ECO:0000313" key="1">
    <source>
        <dbReference type="EMBL" id="KAJ2987794.1"/>
    </source>
</evidence>
<evidence type="ECO:0000313" key="2">
    <source>
        <dbReference type="Proteomes" id="UP001143856"/>
    </source>
</evidence>
<proteinExistence type="predicted"/>
<keyword evidence="2" id="KW-1185">Reference proteome</keyword>
<protein>
    <submittedName>
        <fullName evidence="1">Uncharacterized protein</fullName>
    </submittedName>
</protein>
<reference evidence="1" key="1">
    <citation type="submission" date="2022-10" db="EMBL/GenBank/DDBJ databases">
        <title>Genome Sequence of Xylaria curta.</title>
        <authorList>
            <person name="Buettner E."/>
        </authorList>
    </citation>
    <scope>NUCLEOTIDE SEQUENCE</scope>
    <source>
        <strain evidence="1">Babe10</strain>
    </source>
</reference>
<comment type="caution">
    <text evidence="1">The sequence shown here is derived from an EMBL/GenBank/DDBJ whole genome shotgun (WGS) entry which is preliminary data.</text>
</comment>
<organism evidence="1 2">
    <name type="scientific">Xylaria curta</name>
    <dbReference type="NCBI Taxonomy" id="42375"/>
    <lineage>
        <taxon>Eukaryota</taxon>
        <taxon>Fungi</taxon>
        <taxon>Dikarya</taxon>
        <taxon>Ascomycota</taxon>
        <taxon>Pezizomycotina</taxon>
        <taxon>Sordariomycetes</taxon>
        <taxon>Xylariomycetidae</taxon>
        <taxon>Xylariales</taxon>
        <taxon>Xylariaceae</taxon>
        <taxon>Xylaria</taxon>
    </lineage>
</organism>
<sequence>MAAPDSPVTPESSADKFENFDLAEVFRKATPHAIDLNSQNFVVEFGPERARIAFNLETIDIKDLLEGERDTAEYPIRWINIWNPNTQKEAVEAIGNHYEFSERLVHIMCMPQQQQTKPPRRDRDRHGFGKHFHRHGDVELGKVGNGVDDNYPPESPAGAHPPGSEHWDDDSMALYQQVKNTVNYFSTDQTQKALCIGAHWLHKRPTGKHEYHNKSMMPPKHWQWLTLCNDHTVLSIHEQPSFEPVPDKEDPIKWRAEELKNMRDNTLDVLLQLSQQGFDLYKRKPLSLNSVRRPLSRWHARDRPDLGRQETGMPSTNGGEPASLADEGTSNLFYYLFEDYVAAGPLKTAEKKLEQMTNKVLESVRPHIRRKSIDIIPTLHYLSKDLREMKYLFQNYKNLISKITAISKADARASHHAEDARGVMLTDTALSRFERLGDRLQYLMLNSIEGYLGEISAVSSTYFNLTQQKDSEATARLTRSATLLAKLSVFFLPISFLTSYFSVQVEDLYVHWKGTDYWYSFAVIATLSFVSLFFFSRLLMFFSDTLDEWASHSIVWLRGGWRKLTKTEAREEDE</sequence>
<gene>
    <name evidence="1" type="ORF">NUW58_g4318</name>
</gene>